<dbReference type="InterPro" id="IPR005825">
    <property type="entry name" value="Ribosomal_uL24_CS"/>
</dbReference>
<dbReference type="EMBL" id="JACAZF010000007">
    <property type="protein sequence ID" value="KAF7299217.1"/>
    <property type="molecule type" value="Genomic_DNA"/>
</dbReference>
<gene>
    <name evidence="3" type="ORF">MIND_00870400</name>
</gene>
<feature type="region of interest" description="Disordered" evidence="1">
    <location>
        <begin position="372"/>
        <end position="392"/>
    </location>
</feature>
<feature type="region of interest" description="Disordered" evidence="1">
    <location>
        <begin position="1"/>
        <end position="63"/>
    </location>
</feature>
<dbReference type="PROSITE" id="PS01108">
    <property type="entry name" value="RIBOSOMAL_L24"/>
    <property type="match status" value="1"/>
</dbReference>
<dbReference type="GO" id="GO:0003735">
    <property type="term" value="F:structural constituent of ribosome"/>
    <property type="evidence" value="ECO:0007669"/>
    <property type="project" value="InterPro"/>
</dbReference>
<accession>A0A8H6SJ07</accession>
<dbReference type="AlphaFoldDB" id="A0A8H6SJ07"/>
<evidence type="ECO:0000313" key="4">
    <source>
        <dbReference type="Proteomes" id="UP000636479"/>
    </source>
</evidence>
<evidence type="ECO:0000256" key="1">
    <source>
        <dbReference type="SAM" id="MobiDB-lite"/>
    </source>
</evidence>
<dbReference type="GO" id="GO:0006412">
    <property type="term" value="P:translation"/>
    <property type="evidence" value="ECO:0007669"/>
    <property type="project" value="InterPro"/>
</dbReference>
<dbReference type="RefSeq" id="XP_037218605.1">
    <property type="nucleotide sequence ID" value="XM_037365363.1"/>
</dbReference>
<comment type="caution">
    <text evidence="3">The sequence shown here is derived from an EMBL/GenBank/DDBJ whole genome shotgun (WGS) entry which is preliminary data.</text>
</comment>
<feature type="compositionally biased region" description="Polar residues" evidence="1">
    <location>
        <begin position="7"/>
        <end position="26"/>
    </location>
</feature>
<proteinExistence type="predicted"/>
<dbReference type="InterPro" id="IPR005824">
    <property type="entry name" value="KOW"/>
</dbReference>
<organism evidence="3 4">
    <name type="scientific">Mycena indigotica</name>
    <dbReference type="NCBI Taxonomy" id="2126181"/>
    <lineage>
        <taxon>Eukaryota</taxon>
        <taxon>Fungi</taxon>
        <taxon>Dikarya</taxon>
        <taxon>Basidiomycota</taxon>
        <taxon>Agaricomycotina</taxon>
        <taxon>Agaricomycetes</taxon>
        <taxon>Agaricomycetidae</taxon>
        <taxon>Agaricales</taxon>
        <taxon>Marasmiineae</taxon>
        <taxon>Mycenaceae</taxon>
        <taxon>Mycena</taxon>
    </lineage>
</organism>
<dbReference type="OrthoDB" id="3014159at2759"/>
<evidence type="ECO:0000313" key="3">
    <source>
        <dbReference type="EMBL" id="KAF7299217.1"/>
    </source>
</evidence>
<name>A0A8H6SJ07_9AGAR</name>
<feature type="domain" description="KOW" evidence="2">
    <location>
        <begin position="246"/>
        <end position="273"/>
    </location>
</feature>
<feature type="domain" description="KOW" evidence="2">
    <location>
        <begin position="299"/>
        <end position="326"/>
    </location>
</feature>
<evidence type="ECO:0000259" key="2">
    <source>
        <dbReference type="SMART" id="SM00739"/>
    </source>
</evidence>
<reference evidence="3" key="1">
    <citation type="submission" date="2020-05" db="EMBL/GenBank/DDBJ databases">
        <title>Mycena genomes resolve the evolution of fungal bioluminescence.</title>
        <authorList>
            <person name="Tsai I.J."/>
        </authorList>
    </citation>
    <scope>NUCLEOTIDE SEQUENCE</scope>
    <source>
        <strain evidence="3">171206Taipei</strain>
    </source>
</reference>
<dbReference type="GO" id="GO:0005840">
    <property type="term" value="C:ribosome"/>
    <property type="evidence" value="ECO:0007669"/>
    <property type="project" value="InterPro"/>
</dbReference>
<sequence length="614" mass="67860">MSRRRPQLNQLVSGECSTELQATTNRPKYEEETPNRPLKRSCTPPVSPNNHKRPQISNNSSSGSLPMYQWVHLKASDPETGIRAGQLALVVAQDTLITVVPRERLHGSSSSSTRTIQSNTLAELQLDDGTHLPSMVNIAPQPSPSDLHLWEQLATDAKWFQTAYCRQQGAAFLPGCRVVLPFGGSGFIMQLSPDGTAQVRVAVNNAPFSALDPNFVQRLQTPMHEDDVVTFDMSCLRRHLFSGIPAPLVGDRIYVVRGRERGMLGRVISIDSGQDPLVIVETEQYHTREQVPMSCMVRHFVERDLVKIVHGYHAGEVGTVIRTFPLIESARKGVLDSAIEVFPLNGPESPGPKGYKVCRVLTQHVVFWHREEPLEQPRKPEPEPDNACRSSSGYSRVLAQRVAFWDDNVNSPSSYSPSSASGTPEHLSPLVNSSPQPDVHQIGNDEGRWLCIPTLSGKRIDVIIMPIRHGRVTNVQADAVGRSGFIELDQPLTEALLKVPINVYVDGLQKRIRLAPKWLAPMRSALPQPVQPTQDVSIAQAAKGRVVIIGPDVRGSVSQLGQYANITGAGPGDVVLVQFEREWFEPVSQAQFHLQSLCRSTNLDGKQTKATRFY</sequence>
<protein>
    <recommendedName>
        <fullName evidence="2">KOW domain-containing protein</fullName>
    </recommendedName>
</protein>
<feature type="compositionally biased region" description="Basic and acidic residues" evidence="1">
    <location>
        <begin position="372"/>
        <end position="382"/>
    </location>
</feature>
<dbReference type="SMART" id="SM00739">
    <property type="entry name" value="KOW"/>
    <property type="match status" value="2"/>
</dbReference>
<dbReference type="Proteomes" id="UP000636479">
    <property type="component" value="Unassembled WGS sequence"/>
</dbReference>
<feature type="region of interest" description="Disordered" evidence="1">
    <location>
        <begin position="413"/>
        <end position="437"/>
    </location>
</feature>
<keyword evidence="4" id="KW-1185">Reference proteome</keyword>
<dbReference type="GeneID" id="59347879"/>